<dbReference type="InterPro" id="IPR002173">
    <property type="entry name" value="Carboh/pur_kinase_PfkB_CS"/>
</dbReference>
<dbReference type="SUPFAM" id="SSF53613">
    <property type="entry name" value="Ribokinase-like"/>
    <property type="match status" value="1"/>
</dbReference>
<comment type="caution">
    <text evidence="7">The sequence shown here is derived from an EMBL/GenBank/DDBJ whole genome shotgun (WGS) entry which is preliminary data.</text>
</comment>
<dbReference type="PROSITE" id="PS00583">
    <property type="entry name" value="PFKB_KINASES_1"/>
    <property type="match status" value="1"/>
</dbReference>
<evidence type="ECO:0000256" key="1">
    <source>
        <dbReference type="ARBA" id="ARBA00010688"/>
    </source>
</evidence>
<keyword evidence="3" id="KW-0547">Nucleotide-binding</keyword>
<reference evidence="7 8" key="1">
    <citation type="submission" date="2023-10" db="EMBL/GenBank/DDBJ databases">
        <title>Development of a sustainable strategy for remediation of hydrocarbon-contaminated territories based on the waste exchange concept.</title>
        <authorList>
            <person name="Krivoruchko A."/>
        </authorList>
    </citation>
    <scope>NUCLEOTIDE SEQUENCE [LARGE SCALE GENOMIC DNA]</scope>
    <source>
        <strain evidence="7 8">IEGM 60</strain>
    </source>
</reference>
<dbReference type="PANTHER" id="PTHR43085">
    <property type="entry name" value="HEXOKINASE FAMILY MEMBER"/>
    <property type="match status" value="1"/>
</dbReference>
<dbReference type="Gene3D" id="3.40.1190.20">
    <property type="match status" value="1"/>
</dbReference>
<keyword evidence="2 7" id="KW-0808">Transferase</keyword>
<dbReference type="PROSITE" id="PS00584">
    <property type="entry name" value="PFKB_KINASES_2"/>
    <property type="match status" value="1"/>
</dbReference>
<dbReference type="EMBL" id="JAWLKA010000022">
    <property type="protein sequence ID" value="MDV6284961.1"/>
    <property type="molecule type" value="Genomic_DNA"/>
</dbReference>
<dbReference type="InterPro" id="IPR029056">
    <property type="entry name" value="Ribokinase-like"/>
</dbReference>
<organism evidence="7 8">
    <name type="scientific">Rhodococcus jostii</name>
    <dbReference type="NCBI Taxonomy" id="132919"/>
    <lineage>
        <taxon>Bacteria</taxon>
        <taxon>Bacillati</taxon>
        <taxon>Actinomycetota</taxon>
        <taxon>Actinomycetes</taxon>
        <taxon>Mycobacteriales</taxon>
        <taxon>Nocardiaceae</taxon>
        <taxon>Rhodococcus</taxon>
    </lineage>
</organism>
<evidence type="ECO:0000313" key="8">
    <source>
        <dbReference type="Proteomes" id="UP001185737"/>
    </source>
</evidence>
<feature type="domain" description="Carbohydrate kinase PfkB" evidence="6">
    <location>
        <begin position="10"/>
        <end position="304"/>
    </location>
</feature>
<gene>
    <name evidence="7" type="ORF">R3Q59_31245</name>
</gene>
<evidence type="ECO:0000256" key="3">
    <source>
        <dbReference type="ARBA" id="ARBA00022741"/>
    </source>
</evidence>
<dbReference type="InterPro" id="IPR011611">
    <property type="entry name" value="PfkB_dom"/>
</dbReference>
<dbReference type="RefSeq" id="WP_317570635.1">
    <property type="nucleotide sequence ID" value="NZ_JAWLKA010000022.1"/>
</dbReference>
<dbReference type="PANTHER" id="PTHR43085:SF1">
    <property type="entry name" value="PSEUDOURIDINE KINASE-RELATED"/>
    <property type="match status" value="1"/>
</dbReference>
<keyword evidence="5" id="KW-0067">ATP-binding</keyword>
<sequence>MDTSTRDGKARVLVVGESLVDIVIDASGRCTEHVGGSPANVARGLGRLGVGATLLTTYGQDPRGDTIENDLRRSGVHVIQAGHPQIPTSTATAHLQHNNSATYTFDLNWELASVELPSFDHLHIGSLAIIQDPGASQVARIVAGAAHTTTVSYDVNVRPEMMNPRAESITRIDSMIGHSAIVKLSEEDLAWLRPGERYLDSVRWLMARGPSILAVTHGEAGATAYTRSGATMVRSRPVEVVDTIGAGDAFMAGLLHALTERNLLGGDARESLREIDPNTLRDVMHHANYCAALTVATAGAQLPNLDDLAAAS</sequence>
<name>A0ABU4CN15_RHOJO</name>
<proteinExistence type="inferred from homology"/>
<dbReference type="Pfam" id="PF00294">
    <property type="entry name" value="PfkB"/>
    <property type="match status" value="1"/>
</dbReference>
<evidence type="ECO:0000313" key="7">
    <source>
        <dbReference type="EMBL" id="MDV6284961.1"/>
    </source>
</evidence>
<dbReference type="GO" id="GO:0016301">
    <property type="term" value="F:kinase activity"/>
    <property type="evidence" value="ECO:0007669"/>
    <property type="project" value="UniProtKB-KW"/>
</dbReference>
<dbReference type="EC" id="2.7.1.-" evidence="7"/>
<keyword evidence="4 7" id="KW-0418">Kinase</keyword>
<keyword evidence="8" id="KW-1185">Reference proteome</keyword>
<evidence type="ECO:0000256" key="5">
    <source>
        <dbReference type="ARBA" id="ARBA00022840"/>
    </source>
</evidence>
<comment type="similarity">
    <text evidence="1">Belongs to the carbohydrate kinase PfkB family.</text>
</comment>
<evidence type="ECO:0000256" key="2">
    <source>
        <dbReference type="ARBA" id="ARBA00022679"/>
    </source>
</evidence>
<evidence type="ECO:0000259" key="6">
    <source>
        <dbReference type="Pfam" id="PF00294"/>
    </source>
</evidence>
<evidence type="ECO:0000256" key="4">
    <source>
        <dbReference type="ARBA" id="ARBA00022777"/>
    </source>
</evidence>
<accession>A0ABU4CN15</accession>
<dbReference type="CDD" id="cd01167">
    <property type="entry name" value="bac_FRK"/>
    <property type="match status" value="1"/>
</dbReference>
<dbReference type="Proteomes" id="UP001185737">
    <property type="component" value="Unassembled WGS sequence"/>
</dbReference>
<dbReference type="InterPro" id="IPR050306">
    <property type="entry name" value="PfkB_Carbo_kinase"/>
</dbReference>
<protein>
    <submittedName>
        <fullName evidence="7">Carbohydrate kinase</fullName>
        <ecNumber evidence="7">2.7.1.-</ecNumber>
    </submittedName>
</protein>